<keyword evidence="6" id="KW-1185">Reference proteome</keyword>
<evidence type="ECO:0000256" key="2">
    <source>
        <dbReference type="ARBA" id="ARBA00022679"/>
    </source>
</evidence>
<dbReference type="CDD" id="cd03784">
    <property type="entry name" value="GT1_Gtf-like"/>
    <property type="match status" value="1"/>
</dbReference>
<keyword evidence="3" id="KW-0328">Glycosyltransferase</keyword>
<name>A0AAN9P011_CROPI</name>
<evidence type="ECO:0000313" key="5">
    <source>
        <dbReference type="EMBL" id="KAK7282500.1"/>
    </source>
</evidence>
<dbReference type="InterPro" id="IPR002213">
    <property type="entry name" value="UDP_glucos_trans"/>
</dbReference>
<keyword evidence="2 3" id="KW-0808">Transferase</keyword>
<proteinExistence type="inferred from homology"/>
<dbReference type="InterPro" id="IPR035595">
    <property type="entry name" value="UDP_glycos_trans_CS"/>
</dbReference>
<dbReference type="Gene3D" id="3.40.50.2000">
    <property type="entry name" value="Glycogen Phosphorylase B"/>
    <property type="match status" value="2"/>
</dbReference>
<dbReference type="PANTHER" id="PTHR11926">
    <property type="entry name" value="GLUCOSYL/GLUCURONOSYL TRANSFERASES"/>
    <property type="match status" value="1"/>
</dbReference>
<organism evidence="5 6">
    <name type="scientific">Crotalaria pallida</name>
    <name type="common">Smooth rattlebox</name>
    <name type="synonym">Crotalaria striata</name>
    <dbReference type="NCBI Taxonomy" id="3830"/>
    <lineage>
        <taxon>Eukaryota</taxon>
        <taxon>Viridiplantae</taxon>
        <taxon>Streptophyta</taxon>
        <taxon>Embryophyta</taxon>
        <taxon>Tracheophyta</taxon>
        <taxon>Spermatophyta</taxon>
        <taxon>Magnoliopsida</taxon>
        <taxon>eudicotyledons</taxon>
        <taxon>Gunneridae</taxon>
        <taxon>Pentapetalae</taxon>
        <taxon>rosids</taxon>
        <taxon>fabids</taxon>
        <taxon>Fabales</taxon>
        <taxon>Fabaceae</taxon>
        <taxon>Papilionoideae</taxon>
        <taxon>50 kb inversion clade</taxon>
        <taxon>genistoids sensu lato</taxon>
        <taxon>core genistoids</taxon>
        <taxon>Crotalarieae</taxon>
        <taxon>Crotalaria</taxon>
    </lineage>
</organism>
<dbReference type="GO" id="GO:0080043">
    <property type="term" value="F:quercetin 3-O-glucosyltransferase activity"/>
    <property type="evidence" value="ECO:0007669"/>
    <property type="project" value="TreeGrafter"/>
</dbReference>
<comment type="similarity">
    <text evidence="1 3">Belongs to the UDP-glycosyltransferase family.</text>
</comment>
<dbReference type="FunFam" id="3.40.50.2000:FF:000019">
    <property type="entry name" value="Glycosyltransferase"/>
    <property type="match status" value="1"/>
</dbReference>
<sequence>MAKFFISSSRHSCSPVTASLPAPSPISPPLNPHSTQLILVEFFDQKKMEKKNIAKSVHCLVLAFPAQGHINPMLQFSKLSQHEGVKVTLATTAFYCMNNMLRLPASIALETISDGFDYGGGVGKAKSLKHYLDTFWQVGPQTLEELIKKLGKTGNPVDCLIYDSFLPWGIDVAKRCGILGAVFLTQNLAVSSIYYHFNLGKLKVPITHEVSLPALPPLQLGDLPSFFCNYEKDSVTLHSLSAQFTNTHKADWVLCNTVYELEKEIVNWTMKIWPKLRTIGPSIPSMFLDKRLENDEDYGAAQFSSDEECMKWLEDKPKGSVVYVSFGTMVAINEKQIEELAFGLKDSGSYFLWAVRASEQGKLPKGSELKSEKGLVVAWCSQLKVLAHEAISCFVTHCGWNSTLESLSLGIPMIAVPQWTEQFTNAKFIADVWKIGIRATVDEKKIVTREVLKHSIWEIMESEKGKEMKRNAMQWKTLAREAVGEGGSSHKNITEFLDGLFHLQTKCTESHIAY</sequence>
<dbReference type="AlphaFoldDB" id="A0AAN9P011"/>
<dbReference type="EC" id="2.4.1.-" evidence="4"/>
<comment type="caution">
    <text evidence="5">The sequence shown here is derived from an EMBL/GenBank/DDBJ whole genome shotgun (WGS) entry which is preliminary data.</text>
</comment>
<evidence type="ECO:0000256" key="4">
    <source>
        <dbReference type="RuleBase" id="RU362057"/>
    </source>
</evidence>
<evidence type="ECO:0000256" key="1">
    <source>
        <dbReference type="ARBA" id="ARBA00009995"/>
    </source>
</evidence>
<reference evidence="5 6" key="1">
    <citation type="submission" date="2024-01" db="EMBL/GenBank/DDBJ databases">
        <title>The genomes of 5 underutilized Papilionoideae crops provide insights into root nodulation and disease resistanc.</title>
        <authorList>
            <person name="Yuan L."/>
        </authorList>
    </citation>
    <scope>NUCLEOTIDE SEQUENCE [LARGE SCALE GENOMIC DNA]</scope>
    <source>
        <strain evidence="5">ZHUSHIDOU_FW_LH</strain>
        <tissue evidence="5">Leaf</tissue>
    </source>
</reference>
<dbReference type="PANTHER" id="PTHR11926:SF1545">
    <property type="entry name" value="GLYCOSYLTRANSFERASE"/>
    <property type="match status" value="1"/>
</dbReference>
<dbReference type="Proteomes" id="UP001372338">
    <property type="component" value="Unassembled WGS sequence"/>
</dbReference>
<protein>
    <recommendedName>
        <fullName evidence="4">Glycosyltransferase</fullName>
        <ecNumber evidence="4">2.4.1.-</ecNumber>
    </recommendedName>
</protein>
<evidence type="ECO:0000256" key="3">
    <source>
        <dbReference type="RuleBase" id="RU003718"/>
    </source>
</evidence>
<accession>A0AAN9P011</accession>
<dbReference type="SUPFAM" id="SSF53756">
    <property type="entry name" value="UDP-Glycosyltransferase/glycogen phosphorylase"/>
    <property type="match status" value="1"/>
</dbReference>
<evidence type="ECO:0000313" key="6">
    <source>
        <dbReference type="Proteomes" id="UP001372338"/>
    </source>
</evidence>
<dbReference type="PROSITE" id="PS00375">
    <property type="entry name" value="UDPGT"/>
    <property type="match status" value="1"/>
</dbReference>
<gene>
    <name evidence="5" type="ORF">RIF29_11332</name>
</gene>
<dbReference type="GO" id="GO:0080044">
    <property type="term" value="F:quercetin 7-O-glucosyltransferase activity"/>
    <property type="evidence" value="ECO:0007669"/>
    <property type="project" value="TreeGrafter"/>
</dbReference>
<dbReference type="EMBL" id="JAYWIO010000002">
    <property type="protein sequence ID" value="KAK7282500.1"/>
    <property type="molecule type" value="Genomic_DNA"/>
</dbReference>
<dbReference type="Pfam" id="PF00201">
    <property type="entry name" value="UDPGT"/>
    <property type="match status" value="1"/>
</dbReference>